<feature type="compositionally biased region" description="Basic and acidic residues" evidence="1">
    <location>
        <begin position="9"/>
        <end position="21"/>
    </location>
</feature>
<dbReference type="Proteomes" id="UP000297245">
    <property type="component" value="Unassembled WGS sequence"/>
</dbReference>
<dbReference type="AlphaFoldDB" id="A0A4S8L783"/>
<dbReference type="EMBL" id="ML179604">
    <property type="protein sequence ID" value="THU84360.1"/>
    <property type="molecule type" value="Genomic_DNA"/>
</dbReference>
<sequence>MTSTLTTTNEREYGRYRDTSSLEDVRTPLGLMPVAAQTNVGSASSSSLANSMVMNMLMNVDDEQTHTDGGEERMNTCCYEGQFMLALALEDVEGNASPSITAADRIQGETDVFKEEYRSHHYEFFGRFDFGVCKMTISSSSFRKNNAPGSAITSVSVSASAMPRKSTKKSTASTRGIEDVTSLGGMLFAIAMD</sequence>
<evidence type="ECO:0000313" key="2">
    <source>
        <dbReference type="EMBL" id="THU84360.1"/>
    </source>
</evidence>
<organism evidence="2 3">
    <name type="scientific">Dendrothele bispora (strain CBS 962.96)</name>
    <dbReference type="NCBI Taxonomy" id="1314807"/>
    <lineage>
        <taxon>Eukaryota</taxon>
        <taxon>Fungi</taxon>
        <taxon>Dikarya</taxon>
        <taxon>Basidiomycota</taxon>
        <taxon>Agaricomycotina</taxon>
        <taxon>Agaricomycetes</taxon>
        <taxon>Agaricomycetidae</taxon>
        <taxon>Agaricales</taxon>
        <taxon>Agaricales incertae sedis</taxon>
        <taxon>Dendrothele</taxon>
    </lineage>
</organism>
<feature type="region of interest" description="Disordered" evidence="1">
    <location>
        <begin position="1"/>
        <end position="21"/>
    </location>
</feature>
<proteinExistence type="predicted"/>
<evidence type="ECO:0000313" key="3">
    <source>
        <dbReference type="Proteomes" id="UP000297245"/>
    </source>
</evidence>
<protein>
    <submittedName>
        <fullName evidence="2">Uncharacterized protein</fullName>
    </submittedName>
</protein>
<accession>A0A4S8L783</accession>
<reference evidence="2 3" key="1">
    <citation type="journal article" date="2019" name="Nat. Ecol. Evol.">
        <title>Megaphylogeny resolves global patterns of mushroom evolution.</title>
        <authorList>
            <person name="Varga T."/>
            <person name="Krizsan K."/>
            <person name="Foldi C."/>
            <person name="Dima B."/>
            <person name="Sanchez-Garcia M."/>
            <person name="Sanchez-Ramirez S."/>
            <person name="Szollosi G.J."/>
            <person name="Szarkandi J.G."/>
            <person name="Papp V."/>
            <person name="Albert L."/>
            <person name="Andreopoulos W."/>
            <person name="Angelini C."/>
            <person name="Antonin V."/>
            <person name="Barry K.W."/>
            <person name="Bougher N.L."/>
            <person name="Buchanan P."/>
            <person name="Buyck B."/>
            <person name="Bense V."/>
            <person name="Catcheside P."/>
            <person name="Chovatia M."/>
            <person name="Cooper J."/>
            <person name="Damon W."/>
            <person name="Desjardin D."/>
            <person name="Finy P."/>
            <person name="Geml J."/>
            <person name="Haridas S."/>
            <person name="Hughes K."/>
            <person name="Justo A."/>
            <person name="Karasinski D."/>
            <person name="Kautmanova I."/>
            <person name="Kiss B."/>
            <person name="Kocsube S."/>
            <person name="Kotiranta H."/>
            <person name="LaButti K.M."/>
            <person name="Lechner B.E."/>
            <person name="Liimatainen K."/>
            <person name="Lipzen A."/>
            <person name="Lukacs Z."/>
            <person name="Mihaltcheva S."/>
            <person name="Morgado L.N."/>
            <person name="Niskanen T."/>
            <person name="Noordeloos M.E."/>
            <person name="Ohm R.A."/>
            <person name="Ortiz-Santana B."/>
            <person name="Ovrebo C."/>
            <person name="Racz N."/>
            <person name="Riley R."/>
            <person name="Savchenko A."/>
            <person name="Shiryaev A."/>
            <person name="Soop K."/>
            <person name="Spirin V."/>
            <person name="Szebenyi C."/>
            <person name="Tomsovsky M."/>
            <person name="Tulloss R.E."/>
            <person name="Uehling J."/>
            <person name="Grigoriev I.V."/>
            <person name="Vagvolgyi C."/>
            <person name="Papp T."/>
            <person name="Martin F.M."/>
            <person name="Miettinen O."/>
            <person name="Hibbett D.S."/>
            <person name="Nagy L.G."/>
        </authorList>
    </citation>
    <scope>NUCLEOTIDE SEQUENCE [LARGE SCALE GENOMIC DNA]</scope>
    <source>
        <strain evidence="2 3">CBS 962.96</strain>
    </source>
</reference>
<name>A0A4S8L783_DENBC</name>
<evidence type="ECO:0000256" key="1">
    <source>
        <dbReference type="SAM" id="MobiDB-lite"/>
    </source>
</evidence>
<gene>
    <name evidence="2" type="ORF">K435DRAFT_870346</name>
</gene>
<keyword evidence="3" id="KW-1185">Reference proteome</keyword>